<keyword evidence="4" id="KW-1185">Reference proteome</keyword>
<dbReference type="AlphaFoldDB" id="A0ABD2PBX8"/>
<dbReference type="PANTHER" id="PTHR22895:SF0">
    <property type="entry name" value="ARMADILLO REPEAT-CONTAINING PROTEIN 6"/>
    <property type="match status" value="1"/>
</dbReference>
<dbReference type="SUPFAM" id="SSF48371">
    <property type="entry name" value="ARM repeat"/>
    <property type="match status" value="1"/>
</dbReference>
<evidence type="ECO:0000313" key="3">
    <source>
        <dbReference type="EMBL" id="KAL3288302.1"/>
    </source>
</evidence>
<evidence type="ECO:0000256" key="1">
    <source>
        <dbReference type="ARBA" id="ARBA00022737"/>
    </source>
</evidence>
<dbReference type="InterPro" id="IPR016024">
    <property type="entry name" value="ARM-type_fold"/>
</dbReference>
<dbReference type="EMBL" id="JABFTP020000185">
    <property type="protein sequence ID" value="KAL3288302.1"/>
    <property type="molecule type" value="Genomic_DNA"/>
</dbReference>
<dbReference type="PANTHER" id="PTHR22895">
    <property type="entry name" value="ARMADILLO REPEAT-CONTAINING PROTEIN 6"/>
    <property type="match status" value="1"/>
</dbReference>
<dbReference type="Gene3D" id="1.25.10.10">
    <property type="entry name" value="Leucine-rich Repeat Variant"/>
    <property type="match status" value="2"/>
</dbReference>
<gene>
    <name evidence="3" type="ORF">HHI36_002750</name>
</gene>
<dbReference type="InterPro" id="IPR011989">
    <property type="entry name" value="ARM-like"/>
</dbReference>
<comment type="caution">
    <text evidence="3">The sequence shown here is derived from an EMBL/GenBank/DDBJ whole genome shotgun (WGS) entry which is preliminary data.</text>
</comment>
<keyword evidence="2" id="KW-0175">Coiled coil</keyword>
<sequence>MVRVITQQTFNEAVRENADVLGMSFEEALEETIKQFEAQKVDLSNISKQVLGDPIDETPIRDAIRELENCNRDKKESKDIKEYLIILKEQCDKGIEYKVLAGKTGAYHQILTVLLNNKGNKDLALTGFKTMLALMTKQPDLLDDRGVEVIVEFLNIEQDLEILKLCLKWAKECCIMHEMNRQKLYDANILSKLKVLLEDSNSDVLRAVLGILRALVLDDDIRVEFGRAHEHARGIASETLPCLTSLLNRFKGDENVVNDLILTVSNLLVRNEFCKQVAEEGGLELIHEVMAEYGQNDKISRQCFKLLKALAGNDDCKAKIISKGLGPHIAAALNKNINSVSVATSGLACLAALCLRCPENSKALFEVGLPEVILQVMKIYPKDKSIQKTGSWAIRNMVSRSKYQCGHFIELGAEDILKEALKNFKECEYDIKSALRDLGCEVELKEEWTGKGGLLNNVKND</sequence>
<feature type="coiled-coil region" evidence="2">
    <location>
        <begin position="26"/>
        <end position="80"/>
    </location>
</feature>
<dbReference type="Proteomes" id="UP001516400">
    <property type="component" value="Unassembled WGS sequence"/>
</dbReference>
<name>A0ABD2PBX8_9CUCU</name>
<protein>
    <recommendedName>
        <fullName evidence="5">Armadillo repeat-containing protein 6</fullName>
    </recommendedName>
</protein>
<keyword evidence="1" id="KW-0677">Repeat</keyword>
<organism evidence="3 4">
    <name type="scientific">Cryptolaemus montrouzieri</name>
    <dbReference type="NCBI Taxonomy" id="559131"/>
    <lineage>
        <taxon>Eukaryota</taxon>
        <taxon>Metazoa</taxon>
        <taxon>Ecdysozoa</taxon>
        <taxon>Arthropoda</taxon>
        <taxon>Hexapoda</taxon>
        <taxon>Insecta</taxon>
        <taxon>Pterygota</taxon>
        <taxon>Neoptera</taxon>
        <taxon>Endopterygota</taxon>
        <taxon>Coleoptera</taxon>
        <taxon>Polyphaga</taxon>
        <taxon>Cucujiformia</taxon>
        <taxon>Coccinelloidea</taxon>
        <taxon>Coccinellidae</taxon>
        <taxon>Scymninae</taxon>
        <taxon>Scymnini</taxon>
        <taxon>Cryptolaemus</taxon>
    </lineage>
</organism>
<reference evidence="3 4" key="1">
    <citation type="journal article" date="2021" name="BMC Biol.">
        <title>Horizontally acquired antibacterial genes associated with adaptive radiation of ladybird beetles.</title>
        <authorList>
            <person name="Li H.S."/>
            <person name="Tang X.F."/>
            <person name="Huang Y.H."/>
            <person name="Xu Z.Y."/>
            <person name="Chen M.L."/>
            <person name="Du X.Y."/>
            <person name="Qiu B.Y."/>
            <person name="Chen P.T."/>
            <person name="Zhang W."/>
            <person name="Slipinski A."/>
            <person name="Escalona H.E."/>
            <person name="Waterhouse R.M."/>
            <person name="Zwick A."/>
            <person name="Pang H."/>
        </authorList>
    </citation>
    <scope>NUCLEOTIDE SEQUENCE [LARGE SCALE GENOMIC DNA]</scope>
    <source>
        <strain evidence="3">SYSU2018</strain>
    </source>
</reference>
<dbReference type="InterPro" id="IPR000225">
    <property type="entry name" value="Armadillo"/>
</dbReference>
<accession>A0ABD2PBX8</accession>
<evidence type="ECO:0000256" key="2">
    <source>
        <dbReference type="SAM" id="Coils"/>
    </source>
</evidence>
<proteinExistence type="predicted"/>
<evidence type="ECO:0008006" key="5">
    <source>
        <dbReference type="Google" id="ProtNLM"/>
    </source>
</evidence>
<evidence type="ECO:0000313" key="4">
    <source>
        <dbReference type="Proteomes" id="UP001516400"/>
    </source>
</evidence>
<dbReference type="SMART" id="SM00185">
    <property type="entry name" value="ARM"/>
    <property type="match status" value="5"/>
</dbReference>